<accession>A0A0D1YTY2</accession>
<dbReference type="HOGENOM" id="CLU_1115771_0_0_1"/>
<dbReference type="EMBL" id="KN847493">
    <property type="protein sequence ID" value="KIW18721.1"/>
    <property type="molecule type" value="Genomic_DNA"/>
</dbReference>
<evidence type="ECO:0000313" key="2">
    <source>
        <dbReference type="Proteomes" id="UP000053328"/>
    </source>
</evidence>
<dbReference type="AlphaFoldDB" id="A0A0D1YTY2"/>
<dbReference type="RefSeq" id="XP_016238937.1">
    <property type="nucleotide sequence ID" value="XM_016377367.1"/>
</dbReference>
<keyword evidence="2" id="KW-1185">Reference proteome</keyword>
<organism evidence="1 2">
    <name type="scientific">Exophiala spinifera</name>
    <dbReference type="NCBI Taxonomy" id="91928"/>
    <lineage>
        <taxon>Eukaryota</taxon>
        <taxon>Fungi</taxon>
        <taxon>Dikarya</taxon>
        <taxon>Ascomycota</taxon>
        <taxon>Pezizomycotina</taxon>
        <taxon>Eurotiomycetes</taxon>
        <taxon>Chaetothyriomycetidae</taxon>
        <taxon>Chaetothyriales</taxon>
        <taxon>Herpotrichiellaceae</taxon>
        <taxon>Exophiala</taxon>
    </lineage>
</organism>
<gene>
    <name evidence="1" type="ORF">PV08_03010</name>
</gene>
<protein>
    <submittedName>
        <fullName evidence="1">Uncharacterized protein</fullName>
    </submittedName>
</protein>
<dbReference type="GeneID" id="27330093"/>
<dbReference type="OrthoDB" id="5243686at2759"/>
<evidence type="ECO:0000313" key="1">
    <source>
        <dbReference type="EMBL" id="KIW18721.1"/>
    </source>
</evidence>
<proteinExistence type="predicted"/>
<name>A0A0D1YTY2_9EURO</name>
<sequence>MAQNPPFFQPFLFCVSEVTIHNNPQRAGRSTPNDRYWVPPADKEEFSKQQPPQWRVWNPGQRQSLHGFRHLHRPTTETIRDFRHTRTCSVFWDPERHGYVLVPYDCTRISDCETSPFNWRRLSFGQNNTHPDRRIALVGYEMTSHNLPFAGPQSWFDQLLSDVYRGQGAGNGHNCGLAGNLAVLIALIAFSANRGDAYAAVDQSFRPDISSTTLRPHGHPVSHRNLRRGIIVEIRVQDETVLRNWEMGMYGPIFT</sequence>
<dbReference type="VEuPathDB" id="FungiDB:PV08_03010"/>
<dbReference type="Proteomes" id="UP000053328">
    <property type="component" value="Unassembled WGS sequence"/>
</dbReference>
<reference evidence="1 2" key="1">
    <citation type="submission" date="2015-01" db="EMBL/GenBank/DDBJ databases">
        <title>The Genome Sequence of Exophiala spinifera CBS89968.</title>
        <authorList>
            <consortium name="The Broad Institute Genomics Platform"/>
            <person name="Cuomo C."/>
            <person name="de Hoog S."/>
            <person name="Gorbushina A."/>
            <person name="Stielow B."/>
            <person name="Teixiera M."/>
            <person name="Abouelleil A."/>
            <person name="Chapman S.B."/>
            <person name="Priest M."/>
            <person name="Young S.K."/>
            <person name="Wortman J."/>
            <person name="Nusbaum C."/>
            <person name="Birren B."/>
        </authorList>
    </citation>
    <scope>NUCLEOTIDE SEQUENCE [LARGE SCALE GENOMIC DNA]</scope>
    <source>
        <strain evidence="1 2">CBS 89968</strain>
    </source>
</reference>